<sequence>MSDIVIISGSPSEFSRSGKILDYLGRLLEREHFSIKHVSVKDIPPEDLVYGNVHSPAIQKVSLVIQEAAGVIVGSPVYKAAYSGVLKTLFDLLPQDVFKNIPVLPLMTGGSPGHLLAIEFSLKPLIASLKGKSLQGLYFLDSQINREQKNPIIDEESLLRTKKQLYEFIEIVKKNKRLASSL</sequence>
<dbReference type="InterPro" id="IPR020048">
    <property type="entry name" value="NADPH-dep_FMN_reduc_SsuE"/>
</dbReference>
<dbReference type="InterPro" id="IPR051814">
    <property type="entry name" value="NAD(P)H-dep_FMN_reductase"/>
</dbReference>
<comment type="caution">
    <text evidence="5">The sequence shown here is derived from an EMBL/GenBank/DDBJ whole genome shotgun (WGS) entry which is preliminary data.</text>
</comment>
<evidence type="ECO:0000313" key="6">
    <source>
        <dbReference type="Proteomes" id="UP000823485"/>
    </source>
</evidence>
<organism evidence="5 6">
    <name type="scientific">Siminovitchia thermophila</name>
    <dbReference type="NCBI Taxonomy" id="1245522"/>
    <lineage>
        <taxon>Bacteria</taxon>
        <taxon>Bacillati</taxon>
        <taxon>Bacillota</taxon>
        <taxon>Bacilli</taxon>
        <taxon>Bacillales</taxon>
        <taxon>Bacillaceae</taxon>
        <taxon>Siminovitchia</taxon>
    </lineage>
</organism>
<evidence type="ECO:0000259" key="4">
    <source>
        <dbReference type="Pfam" id="PF03358"/>
    </source>
</evidence>
<keyword evidence="3 5" id="KW-0560">Oxidoreductase</keyword>
<dbReference type="InterPro" id="IPR005025">
    <property type="entry name" value="FMN_Rdtase-like_dom"/>
</dbReference>
<dbReference type="NCBIfam" id="TIGR03567">
    <property type="entry name" value="FMN_reduc_SsuE"/>
    <property type="match status" value="1"/>
</dbReference>
<keyword evidence="1" id="KW-0285">Flavoprotein</keyword>
<evidence type="ECO:0000313" key="5">
    <source>
        <dbReference type="EMBL" id="MBM7717486.1"/>
    </source>
</evidence>
<dbReference type="EC" id="1.5.1.38" evidence="5"/>
<feature type="domain" description="NADPH-dependent FMN reductase-like" evidence="4">
    <location>
        <begin position="4"/>
        <end position="142"/>
    </location>
</feature>
<proteinExistence type="predicted"/>
<dbReference type="Gene3D" id="3.40.50.360">
    <property type="match status" value="1"/>
</dbReference>
<dbReference type="RefSeq" id="WP_077112751.1">
    <property type="nucleotide sequence ID" value="NZ_JAFBFH010000050.1"/>
</dbReference>
<dbReference type="Proteomes" id="UP000823485">
    <property type="component" value="Unassembled WGS sequence"/>
</dbReference>
<evidence type="ECO:0000256" key="1">
    <source>
        <dbReference type="ARBA" id="ARBA00022630"/>
    </source>
</evidence>
<dbReference type="PANTHER" id="PTHR43408">
    <property type="entry name" value="FMN REDUCTASE (NADPH)"/>
    <property type="match status" value="1"/>
</dbReference>
<dbReference type="SUPFAM" id="SSF52218">
    <property type="entry name" value="Flavoproteins"/>
    <property type="match status" value="1"/>
</dbReference>
<name>A0ABS2RCV5_9BACI</name>
<keyword evidence="2" id="KW-0288">FMN</keyword>
<dbReference type="PANTHER" id="PTHR43408:SF1">
    <property type="entry name" value="FMN REDUCTASE (NADPH)"/>
    <property type="match status" value="1"/>
</dbReference>
<reference evidence="5 6" key="1">
    <citation type="submission" date="2021-01" db="EMBL/GenBank/DDBJ databases">
        <title>Genomic Encyclopedia of Type Strains, Phase IV (KMG-IV): sequencing the most valuable type-strain genomes for metagenomic binning, comparative biology and taxonomic classification.</title>
        <authorList>
            <person name="Goeker M."/>
        </authorList>
    </citation>
    <scope>NUCLEOTIDE SEQUENCE [LARGE SCALE GENOMIC DNA]</scope>
    <source>
        <strain evidence="5 6">DSM 105453</strain>
    </source>
</reference>
<evidence type="ECO:0000256" key="2">
    <source>
        <dbReference type="ARBA" id="ARBA00022643"/>
    </source>
</evidence>
<accession>A0ABS2RCV5</accession>
<dbReference type="GO" id="GO:0052873">
    <property type="term" value="F:FMN reductase (NADPH) activity"/>
    <property type="evidence" value="ECO:0007669"/>
    <property type="project" value="UniProtKB-EC"/>
</dbReference>
<dbReference type="EMBL" id="JAFBFH010000050">
    <property type="protein sequence ID" value="MBM7717486.1"/>
    <property type="molecule type" value="Genomic_DNA"/>
</dbReference>
<protein>
    <submittedName>
        <fullName evidence="5">FMN reductase</fullName>
        <ecNumber evidence="5">1.5.1.38</ecNumber>
    </submittedName>
</protein>
<keyword evidence="6" id="KW-1185">Reference proteome</keyword>
<gene>
    <name evidence="5" type="ORF">JOC94_004514</name>
</gene>
<dbReference type="Pfam" id="PF03358">
    <property type="entry name" value="FMN_red"/>
    <property type="match status" value="1"/>
</dbReference>
<evidence type="ECO:0000256" key="3">
    <source>
        <dbReference type="ARBA" id="ARBA00023002"/>
    </source>
</evidence>
<dbReference type="InterPro" id="IPR029039">
    <property type="entry name" value="Flavoprotein-like_sf"/>
</dbReference>